<gene>
    <name evidence="2" type="ORF">QM524_18410</name>
</gene>
<organism evidence="2 3">
    <name type="scientific">Flectobacillus roseus</name>
    <dbReference type="NCBI Taxonomy" id="502259"/>
    <lineage>
        <taxon>Bacteria</taxon>
        <taxon>Pseudomonadati</taxon>
        <taxon>Bacteroidota</taxon>
        <taxon>Cytophagia</taxon>
        <taxon>Cytophagales</taxon>
        <taxon>Flectobacillaceae</taxon>
        <taxon>Flectobacillus</taxon>
    </lineage>
</organism>
<dbReference type="SUPFAM" id="SSF101874">
    <property type="entry name" value="YceI-like"/>
    <property type="match status" value="1"/>
</dbReference>
<protein>
    <submittedName>
        <fullName evidence="2">YceI family protein</fullName>
    </submittedName>
</protein>
<evidence type="ECO:0000313" key="3">
    <source>
        <dbReference type="Proteomes" id="UP001236507"/>
    </source>
</evidence>
<dbReference type="SMART" id="SM00867">
    <property type="entry name" value="YceI"/>
    <property type="match status" value="1"/>
</dbReference>
<sequence>MIALDTKSCNHFWQYLTKLVIKSKLYSKYIFSGVLLIFSHYGFSQNWKVVSSSITFKIKHAFGSTAEGSFKGLTSSIFFDTNQLLKTSMNASLEARTIDTGLGLRDKTLRGAKYFDVEKYPKIEMTCTQAERGAKANEYIGTFEVTMRNKTKSLKIPFTFIQTGNTGLFKASFQINRLDFGIGESSALLGDIVTIFVTLNTTSI</sequence>
<name>A0ABT6YC78_9BACT</name>
<keyword evidence="3" id="KW-1185">Reference proteome</keyword>
<dbReference type="InterPro" id="IPR007372">
    <property type="entry name" value="Lipid/polyisoprenoid-bd_YceI"/>
</dbReference>
<feature type="domain" description="Lipid/polyisoprenoid-binding YceI-like" evidence="1">
    <location>
        <begin position="46"/>
        <end position="202"/>
    </location>
</feature>
<proteinExistence type="predicted"/>
<accession>A0ABT6YC78</accession>
<dbReference type="EMBL" id="JASHIF010000018">
    <property type="protein sequence ID" value="MDI9861197.1"/>
    <property type="molecule type" value="Genomic_DNA"/>
</dbReference>
<dbReference type="PANTHER" id="PTHR34406:SF1">
    <property type="entry name" value="PROTEIN YCEI"/>
    <property type="match status" value="1"/>
</dbReference>
<dbReference type="Gene3D" id="2.40.128.110">
    <property type="entry name" value="Lipid/polyisoprenoid-binding, YceI-like"/>
    <property type="match status" value="1"/>
</dbReference>
<comment type="caution">
    <text evidence="2">The sequence shown here is derived from an EMBL/GenBank/DDBJ whole genome shotgun (WGS) entry which is preliminary data.</text>
</comment>
<dbReference type="RefSeq" id="WP_283345688.1">
    <property type="nucleotide sequence ID" value="NZ_JASHIF010000018.1"/>
</dbReference>
<dbReference type="Pfam" id="PF04264">
    <property type="entry name" value="YceI"/>
    <property type="match status" value="1"/>
</dbReference>
<dbReference type="InterPro" id="IPR036761">
    <property type="entry name" value="TTHA0802/YceI-like_sf"/>
</dbReference>
<reference evidence="2 3" key="1">
    <citation type="submission" date="2023-05" db="EMBL/GenBank/DDBJ databases">
        <title>Novel species of genus Flectobacillus isolated from stream in China.</title>
        <authorList>
            <person name="Lu H."/>
        </authorList>
    </citation>
    <scope>NUCLEOTIDE SEQUENCE [LARGE SCALE GENOMIC DNA]</scope>
    <source>
        <strain evidence="2 3">KCTC 42575</strain>
    </source>
</reference>
<dbReference type="PANTHER" id="PTHR34406">
    <property type="entry name" value="PROTEIN YCEI"/>
    <property type="match status" value="1"/>
</dbReference>
<dbReference type="Proteomes" id="UP001236507">
    <property type="component" value="Unassembled WGS sequence"/>
</dbReference>
<evidence type="ECO:0000259" key="1">
    <source>
        <dbReference type="SMART" id="SM00867"/>
    </source>
</evidence>
<evidence type="ECO:0000313" key="2">
    <source>
        <dbReference type="EMBL" id="MDI9861197.1"/>
    </source>
</evidence>